<protein>
    <submittedName>
        <fullName evidence="2">Peptidase</fullName>
    </submittedName>
</protein>
<dbReference type="InterPro" id="IPR013230">
    <property type="entry name" value="Peptidase_M15A_C"/>
</dbReference>
<name>A0A8S5QN40_9CAUD</name>
<dbReference type="Pfam" id="PF08291">
    <property type="entry name" value="Peptidase_M15_3"/>
    <property type="match status" value="1"/>
</dbReference>
<dbReference type="EMBL" id="BK015694">
    <property type="protein sequence ID" value="DAE20410.1"/>
    <property type="molecule type" value="Genomic_DNA"/>
</dbReference>
<sequence>MENLKQLINNVLDPLRNAYGKPIRVNSGYRSPALNAAVKGSKTSQHVKGQAADITGGSKQENKKLFELAQELNLPFCQLIDEKNFSWVHISYDKNNVKRQILHL</sequence>
<dbReference type="Gene3D" id="3.30.1380.10">
    <property type="match status" value="1"/>
</dbReference>
<dbReference type="SUPFAM" id="SSF55166">
    <property type="entry name" value="Hedgehog/DD-peptidase"/>
    <property type="match status" value="1"/>
</dbReference>
<accession>A0A8S5QN40</accession>
<dbReference type="InterPro" id="IPR009045">
    <property type="entry name" value="Zn_M74/Hedgehog-like"/>
</dbReference>
<evidence type="ECO:0000259" key="1">
    <source>
        <dbReference type="Pfam" id="PF08291"/>
    </source>
</evidence>
<reference evidence="2" key="1">
    <citation type="journal article" date="2021" name="Proc. Natl. Acad. Sci. U.S.A.">
        <title>A Catalog of Tens of Thousands of Viruses from Human Metagenomes Reveals Hidden Associations with Chronic Diseases.</title>
        <authorList>
            <person name="Tisza M.J."/>
            <person name="Buck C.B."/>
        </authorList>
    </citation>
    <scope>NUCLEOTIDE SEQUENCE</scope>
    <source>
        <strain evidence="2">CttOT32</strain>
    </source>
</reference>
<proteinExistence type="predicted"/>
<evidence type="ECO:0000313" key="2">
    <source>
        <dbReference type="EMBL" id="DAE20410.1"/>
    </source>
</evidence>
<organism evidence="2">
    <name type="scientific">Siphoviridae sp. cttOT32</name>
    <dbReference type="NCBI Taxonomy" id="2826493"/>
    <lineage>
        <taxon>Viruses</taxon>
        <taxon>Duplodnaviria</taxon>
        <taxon>Heunggongvirae</taxon>
        <taxon>Uroviricota</taxon>
        <taxon>Caudoviricetes</taxon>
    </lineage>
</organism>
<feature type="domain" description="Peptidase M15A C-terminal" evidence="1">
    <location>
        <begin position="10"/>
        <end position="90"/>
    </location>
</feature>